<proteinExistence type="predicted"/>
<reference evidence="1 2" key="1">
    <citation type="submission" date="2018-02" db="EMBL/GenBank/DDBJ databases">
        <title>Draft genome of wild Prunus yedoensis var. nudiflora.</title>
        <authorList>
            <person name="Baek S."/>
            <person name="Kim J.-H."/>
            <person name="Choi K."/>
            <person name="Kim G.-B."/>
            <person name="Cho A."/>
            <person name="Jang H."/>
            <person name="Shin C.-H."/>
            <person name="Yu H.-J."/>
            <person name="Mun J.-H."/>
        </authorList>
    </citation>
    <scope>NUCLEOTIDE SEQUENCE [LARGE SCALE GENOMIC DNA]</scope>
    <source>
        <strain evidence="2">cv. Jeju island</strain>
        <tissue evidence="1">Leaf</tissue>
    </source>
</reference>
<dbReference type="EMBL" id="PJQY01003112">
    <property type="protein sequence ID" value="PQM40033.1"/>
    <property type="molecule type" value="Genomic_DNA"/>
</dbReference>
<protein>
    <submittedName>
        <fullName evidence="1">Uncharacterized protein</fullName>
    </submittedName>
</protein>
<dbReference type="AlphaFoldDB" id="A0A314UR94"/>
<comment type="caution">
    <text evidence="1">The sequence shown here is derived from an EMBL/GenBank/DDBJ whole genome shotgun (WGS) entry which is preliminary data.</text>
</comment>
<evidence type="ECO:0000313" key="2">
    <source>
        <dbReference type="Proteomes" id="UP000250321"/>
    </source>
</evidence>
<dbReference type="Proteomes" id="UP000250321">
    <property type="component" value="Unassembled WGS sequence"/>
</dbReference>
<name>A0A314UR94_PRUYE</name>
<evidence type="ECO:0000313" key="1">
    <source>
        <dbReference type="EMBL" id="PQM40033.1"/>
    </source>
</evidence>
<sequence length="104" mass="12063">MENILVSQCVSAFHQDTHKQHWLGIVQQEHLVCYVQLQGDATCLPQVLILKMIRNKSCWLQGLEHHPPEDKVLHRMYFHHLLHQQKISVEHAAHDVAQQNCSAS</sequence>
<keyword evidence="2" id="KW-1185">Reference proteome</keyword>
<organism evidence="1 2">
    <name type="scientific">Prunus yedoensis var. nudiflora</name>
    <dbReference type="NCBI Taxonomy" id="2094558"/>
    <lineage>
        <taxon>Eukaryota</taxon>
        <taxon>Viridiplantae</taxon>
        <taxon>Streptophyta</taxon>
        <taxon>Embryophyta</taxon>
        <taxon>Tracheophyta</taxon>
        <taxon>Spermatophyta</taxon>
        <taxon>Magnoliopsida</taxon>
        <taxon>eudicotyledons</taxon>
        <taxon>Gunneridae</taxon>
        <taxon>Pentapetalae</taxon>
        <taxon>rosids</taxon>
        <taxon>fabids</taxon>
        <taxon>Rosales</taxon>
        <taxon>Rosaceae</taxon>
        <taxon>Amygdaloideae</taxon>
        <taxon>Amygdaleae</taxon>
        <taxon>Prunus</taxon>
    </lineage>
</organism>
<gene>
    <name evidence="1" type="ORF">Pyn_33107</name>
</gene>
<accession>A0A314UR94</accession>